<name>A0A1D1YJ42_9ARAE</name>
<accession>A0A1D1YJ42</accession>
<dbReference type="AlphaFoldDB" id="A0A1D1YJ42"/>
<keyword evidence="1" id="KW-0472">Membrane</keyword>
<feature type="transmembrane region" description="Helical" evidence="1">
    <location>
        <begin position="91"/>
        <end position="115"/>
    </location>
</feature>
<evidence type="ECO:0000256" key="1">
    <source>
        <dbReference type="SAM" id="Phobius"/>
    </source>
</evidence>
<gene>
    <name evidence="2" type="primary">ycf17_2</name>
    <name evidence="2" type="ORF">g.3219</name>
</gene>
<keyword evidence="1" id="KW-0812">Transmembrane</keyword>
<keyword evidence="1" id="KW-1133">Transmembrane helix</keyword>
<reference evidence="2" key="1">
    <citation type="submission" date="2015-07" db="EMBL/GenBank/DDBJ databases">
        <title>Transcriptome Assembly of Anthurium amnicola.</title>
        <authorList>
            <person name="Suzuki J."/>
        </authorList>
    </citation>
    <scope>NUCLEOTIDE SEQUENCE</scope>
</reference>
<protein>
    <submittedName>
        <fullName evidence="2">Uncharacterized protein ycf17</fullName>
    </submittedName>
</protein>
<sequence length="150" mass="15773">MATQARVMASPPLPPLDATGGRPMRAVLALPGIPSPSVSRTVAVLGGYSFKGGAPVFVWRNLNKQRLGHKVTSLLVRCEQSTKGSNGVDIWLGRLAMVGFVTAITIEIVTGRGLLENFGLTTPLPTLALVVTALVGALTAFFIFQSASRD</sequence>
<feature type="transmembrane region" description="Helical" evidence="1">
    <location>
        <begin position="127"/>
        <end position="144"/>
    </location>
</feature>
<evidence type="ECO:0000313" key="2">
    <source>
        <dbReference type="EMBL" id="JAT54655.1"/>
    </source>
</evidence>
<dbReference type="EMBL" id="GDJX01013281">
    <property type="protein sequence ID" value="JAT54655.1"/>
    <property type="molecule type" value="Transcribed_RNA"/>
</dbReference>
<proteinExistence type="predicted"/>
<organism evidence="2">
    <name type="scientific">Anthurium amnicola</name>
    <dbReference type="NCBI Taxonomy" id="1678845"/>
    <lineage>
        <taxon>Eukaryota</taxon>
        <taxon>Viridiplantae</taxon>
        <taxon>Streptophyta</taxon>
        <taxon>Embryophyta</taxon>
        <taxon>Tracheophyta</taxon>
        <taxon>Spermatophyta</taxon>
        <taxon>Magnoliopsida</taxon>
        <taxon>Liliopsida</taxon>
        <taxon>Araceae</taxon>
        <taxon>Pothoideae</taxon>
        <taxon>Potheae</taxon>
        <taxon>Anthurium</taxon>
    </lineage>
</organism>
<dbReference type="SUPFAM" id="SSF103511">
    <property type="entry name" value="Chlorophyll a-b binding protein"/>
    <property type="match status" value="1"/>
</dbReference>